<name>A0AAU7E045_9RHAB</name>
<evidence type="ECO:0000256" key="1">
    <source>
        <dbReference type="SAM" id="Phobius"/>
    </source>
</evidence>
<feature type="transmembrane region" description="Helical" evidence="1">
    <location>
        <begin position="557"/>
        <end position="579"/>
    </location>
</feature>
<sequence>MKEITQIIVTWLVSLHILTVSGNNPFEVFQKSAMQSNPVREAEHHVGYGSNALQPYYVCDKGNSGSAIPLSAWHYSCKQACKDDNKKTHIRLTKARWNYIGKSISVYKVTASKVCYTSHENVWGYCTHLQTIEPTSVTDEDRKSLPKEYFTKGSKILGVTNMINSKHAECSYLSDNTVCNKDYTITYREGKLSKKSYDEIVSLNIYGDGIRTDPTSGALYNNDAAWFWNTEDLTTSRDCGWTREGETVCKITSTSELMYCPDIGYQYNIHTLTSTSTCLGEIYDKDGPMPFLYENKQEQPVRQEVMNKAKEGKGDPDINMITGINAAFEEIEETYCSASCDLFARGPQKDDTYVLDTPIGNWRLVTEEGTVPQLSPCHPTATWRIKDPTVMCHGKNHILVENSDTKITCAWDTTKDYIISEEVCNTDQREIDNDADDFRYSIASNKEISIVFWTGDKLMMKPPYTAPVWEKSNLSSTVSPGWFSKVGLKREMLHNPTDVSGLLTAMVENTKQEILYNATEGKTMRTLLADEILGGASDVLSGIWKVLKYLISAIPKFILLIIIVIGVIIVIKCTISYHLKKRIAQSALKKSVSFVDDVAEVPTLLGVPTAPKKRYRSRSSKLSNDLSFI</sequence>
<reference evidence="2" key="2">
    <citation type="submission" date="2024-04" db="EMBL/GenBank/DDBJ databases">
        <authorList>
            <person name="Safarova D."/>
        </authorList>
    </citation>
    <scope>NUCLEOTIDE SEQUENCE</scope>
    <source>
        <strain evidence="2">B78-29</strain>
    </source>
</reference>
<gene>
    <name evidence="2" type="primary">G</name>
</gene>
<proteinExistence type="predicted"/>
<protein>
    <submittedName>
        <fullName evidence="2">Glycoprotein</fullName>
    </submittedName>
</protein>
<dbReference type="EMBL" id="PP711314">
    <property type="protein sequence ID" value="XBH23533.1"/>
    <property type="molecule type" value="Viral_cRNA"/>
</dbReference>
<reference evidence="2" key="1">
    <citation type="journal article" date="2024" name="Pathogens">
        <title>Novel Betanucleorhabdoviruses Infecting Elderberry (Sambucus nigra L.): Genome Characterization and Genetic Variability.</title>
        <authorList>
            <person name="Safarova D."/>
            <person name="Candresse T."/>
            <person name="Veselska J."/>
            <person name="Navratil M."/>
        </authorList>
    </citation>
    <scope>NUCLEOTIDE SEQUENCE</scope>
    <source>
        <strain evidence="2">B78-29</strain>
    </source>
</reference>
<evidence type="ECO:0000313" key="2">
    <source>
        <dbReference type="EMBL" id="XBH23533.1"/>
    </source>
</evidence>
<organism evidence="2">
    <name type="scientific">Sambucus betanucleorhabdovirus 4</name>
    <dbReference type="NCBI Taxonomy" id="3141832"/>
    <lineage>
        <taxon>Viruses</taxon>
        <taxon>Riboviria</taxon>
        <taxon>Orthornavirae</taxon>
        <taxon>Negarnaviricota</taxon>
        <taxon>Haploviricotina</taxon>
        <taxon>Monjiviricetes</taxon>
        <taxon>Mononegavirales</taxon>
        <taxon>Rhabdoviridae</taxon>
        <taxon>Betarhabdovirinae</taxon>
        <taxon>Betanucleorhabdovirus</taxon>
    </lineage>
</organism>
<accession>A0AAU7E045</accession>
<keyword evidence="1" id="KW-1133">Transmembrane helix</keyword>
<keyword evidence="1" id="KW-0472">Membrane</keyword>
<keyword evidence="1" id="KW-0812">Transmembrane</keyword>